<accession>A0A9N7V186</accession>
<dbReference type="EMBL" id="CADEAL010002569">
    <property type="protein sequence ID" value="CAB1441115.1"/>
    <property type="molecule type" value="Genomic_DNA"/>
</dbReference>
<dbReference type="Proteomes" id="UP001153269">
    <property type="component" value="Unassembled WGS sequence"/>
</dbReference>
<organism evidence="2 3">
    <name type="scientific">Pleuronectes platessa</name>
    <name type="common">European plaice</name>
    <dbReference type="NCBI Taxonomy" id="8262"/>
    <lineage>
        <taxon>Eukaryota</taxon>
        <taxon>Metazoa</taxon>
        <taxon>Chordata</taxon>
        <taxon>Craniata</taxon>
        <taxon>Vertebrata</taxon>
        <taxon>Euteleostomi</taxon>
        <taxon>Actinopterygii</taxon>
        <taxon>Neopterygii</taxon>
        <taxon>Teleostei</taxon>
        <taxon>Neoteleostei</taxon>
        <taxon>Acanthomorphata</taxon>
        <taxon>Carangaria</taxon>
        <taxon>Pleuronectiformes</taxon>
        <taxon>Pleuronectoidei</taxon>
        <taxon>Pleuronectidae</taxon>
        <taxon>Pleuronectes</taxon>
    </lineage>
</organism>
<keyword evidence="3" id="KW-1185">Reference proteome</keyword>
<gene>
    <name evidence="2" type="ORF">PLEPLA_LOCUS28900</name>
</gene>
<reference evidence="2" key="1">
    <citation type="submission" date="2020-03" db="EMBL/GenBank/DDBJ databases">
        <authorList>
            <person name="Weist P."/>
        </authorList>
    </citation>
    <scope>NUCLEOTIDE SEQUENCE</scope>
</reference>
<evidence type="ECO:0000313" key="3">
    <source>
        <dbReference type="Proteomes" id="UP001153269"/>
    </source>
</evidence>
<feature type="compositionally biased region" description="Basic and acidic residues" evidence="1">
    <location>
        <begin position="35"/>
        <end position="58"/>
    </location>
</feature>
<name>A0A9N7V186_PLEPL</name>
<proteinExistence type="predicted"/>
<protein>
    <submittedName>
        <fullName evidence="2">Uncharacterized protein</fullName>
    </submittedName>
</protein>
<sequence length="167" mass="17798">MGILWERWLVVTGPGRKGTSTESGLLPAQLSQLEELEKPSEVGRESEGVGERDEERADCPPGNARCDYSRDPPDPSWGRGQADTLPPEATAAAVIEIDTRGLQQLAYALVASVDGQMRRHWVIGDLCLVCGGRLQPALCGAQLGSALVLVLADRQGPAAQAQLQDGQ</sequence>
<evidence type="ECO:0000313" key="2">
    <source>
        <dbReference type="EMBL" id="CAB1441115.1"/>
    </source>
</evidence>
<comment type="caution">
    <text evidence="2">The sequence shown here is derived from an EMBL/GenBank/DDBJ whole genome shotgun (WGS) entry which is preliminary data.</text>
</comment>
<dbReference type="AlphaFoldDB" id="A0A9N7V186"/>
<evidence type="ECO:0000256" key="1">
    <source>
        <dbReference type="SAM" id="MobiDB-lite"/>
    </source>
</evidence>
<feature type="region of interest" description="Disordered" evidence="1">
    <location>
        <begin position="13"/>
        <end position="84"/>
    </location>
</feature>